<keyword evidence="4" id="KW-1185">Reference proteome</keyword>
<feature type="transmembrane region" description="Helical" evidence="2">
    <location>
        <begin position="171"/>
        <end position="198"/>
    </location>
</feature>
<evidence type="ECO:0000313" key="4">
    <source>
        <dbReference type="Proteomes" id="UP000652761"/>
    </source>
</evidence>
<feature type="transmembrane region" description="Helical" evidence="2">
    <location>
        <begin position="138"/>
        <end position="165"/>
    </location>
</feature>
<organism evidence="3 4">
    <name type="scientific">Colocasia esculenta</name>
    <name type="common">Wild taro</name>
    <name type="synonym">Arum esculentum</name>
    <dbReference type="NCBI Taxonomy" id="4460"/>
    <lineage>
        <taxon>Eukaryota</taxon>
        <taxon>Viridiplantae</taxon>
        <taxon>Streptophyta</taxon>
        <taxon>Embryophyta</taxon>
        <taxon>Tracheophyta</taxon>
        <taxon>Spermatophyta</taxon>
        <taxon>Magnoliopsida</taxon>
        <taxon>Liliopsida</taxon>
        <taxon>Araceae</taxon>
        <taxon>Aroideae</taxon>
        <taxon>Colocasieae</taxon>
        <taxon>Colocasia</taxon>
    </lineage>
</organism>
<dbReference type="AlphaFoldDB" id="A0A843V1W4"/>
<feature type="region of interest" description="Disordered" evidence="1">
    <location>
        <begin position="319"/>
        <end position="338"/>
    </location>
</feature>
<gene>
    <name evidence="3" type="ORF">Taro_019333</name>
</gene>
<dbReference type="Proteomes" id="UP000652761">
    <property type="component" value="Unassembled WGS sequence"/>
</dbReference>
<evidence type="ECO:0000313" key="3">
    <source>
        <dbReference type="EMBL" id="MQL86803.1"/>
    </source>
</evidence>
<evidence type="ECO:0000256" key="2">
    <source>
        <dbReference type="SAM" id="Phobius"/>
    </source>
</evidence>
<keyword evidence="2" id="KW-0812">Transmembrane</keyword>
<keyword evidence="2" id="KW-1133">Transmembrane helix</keyword>
<sequence>MASVVARRVRAVVVRLAADSLTVCPARSMLLLGLSRYSVCRVASLVEHCDTCIAWLPCVLGLRYAVVLAGVFWWVFPELCLGGSGGVRSGEGPSQDRPLSFLAEVLPRSALCSFDVCGSTVCSCLSVSVLCRLESWCIVLYLGWLLVLVIAPCVVPCALIMSFVALSVVRLALIVACVQVFPLALGANVFSCVVGMLVPALNSVCVWRVCYQLFVGSVVVRGVGEYAASPSFAPGSPSAAALALTWIASSASYLNILIARAPSACTTPLSAQAVQLAASIAAHGIHHICFQLSTASVGFSSRLGSKPAKCTSRCARDVQHRQPLGPGPASTPARTHGHWLLPSSHAAHASFRSIASSHHRLPELYSRHLSQLQQLQLPDPPCPTPHAAALLQHTS</sequence>
<comment type="caution">
    <text evidence="3">The sequence shown here is derived from an EMBL/GenBank/DDBJ whole genome shotgun (WGS) entry which is preliminary data.</text>
</comment>
<protein>
    <submittedName>
        <fullName evidence="3">Uncharacterized protein</fullName>
    </submittedName>
</protein>
<evidence type="ECO:0000256" key="1">
    <source>
        <dbReference type="SAM" id="MobiDB-lite"/>
    </source>
</evidence>
<name>A0A843V1W4_COLES</name>
<accession>A0A843V1W4</accession>
<feature type="transmembrane region" description="Helical" evidence="2">
    <location>
        <begin position="54"/>
        <end position="76"/>
    </location>
</feature>
<keyword evidence="2" id="KW-0472">Membrane</keyword>
<proteinExistence type="predicted"/>
<reference evidence="3" key="1">
    <citation type="submission" date="2017-07" db="EMBL/GenBank/DDBJ databases">
        <title>Taro Niue Genome Assembly and Annotation.</title>
        <authorList>
            <person name="Atibalentja N."/>
            <person name="Keating K."/>
            <person name="Fields C.J."/>
        </authorList>
    </citation>
    <scope>NUCLEOTIDE SEQUENCE</scope>
    <source>
        <strain evidence="3">Niue_2</strain>
        <tissue evidence="3">Leaf</tissue>
    </source>
</reference>
<dbReference type="EMBL" id="NMUH01000928">
    <property type="protein sequence ID" value="MQL86803.1"/>
    <property type="molecule type" value="Genomic_DNA"/>
</dbReference>